<dbReference type="GO" id="GO:0004553">
    <property type="term" value="F:hydrolase activity, hydrolyzing O-glycosyl compounds"/>
    <property type="evidence" value="ECO:0007669"/>
    <property type="project" value="TreeGrafter"/>
</dbReference>
<dbReference type="Pfam" id="PF00326">
    <property type="entry name" value="Peptidase_S9"/>
    <property type="match status" value="1"/>
</dbReference>
<evidence type="ECO:0000313" key="6">
    <source>
        <dbReference type="Proteomes" id="UP000663870"/>
    </source>
</evidence>
<dbReference type="InterPro" id="IPR001375">
    <property type="entry name" value="Peptidase_S9_cat"/>
</dbReference>
<dbReference type="GO" id="GO:0008236">
    <property type="term" value="F:serine-type peptidase activity"/>
    <property type="evidence" value="ECO:0007669"/>
    <property type="project" value="InterPro"/>
</dbReference>
<evidence type="ECO:0000313" key="3">
    <source>
        <dbReference type="EMBL" id="CAF0764921.1"/>
    </source>
</evidence>
<dbReference type="SUPFAM" id="SSF53474">
    <property type="entry name" value="alpha/beta-Hydrolases"/>
    <property type="match status" value="1"/>
</dbReference>
<gene>
    <name evidence="4" type="ORF">JXQ802_LOCUS3178</name>
    <name evidence="3" type="ORF">PYM288_LOCUS2793</name>
</gene>
<dbReference type="InterPro" id="IPR029058">
    <property type="entry name" value="AB_hydrolase_fold"/>
</dbReference>
<evidence type="ECO:0000259" key="2">
    <source>
        <dbReference type="Pfam" id="PF00326"/>
    </source>
</evidence>
<dbReference type="InterPro" id="IPR052382">
    <property type="entry name" value="ABHD10_acyl-thioesterase"/>
</dbReference>
<dbReference type="PANTHER" id="PTHR16138">
    <property type="entry name" value="MYCOPHENOLIC ACID ACYL-GLUCURONIDE ESTERASE, MITOCHONDRIAL"/>
    <property type="match status" value="1"/>
</dbReference>
<protein>
    <recommendedName>
        <fullName evidence="2">Peptidase S9 prolyl oligopeptidase catalytic domain-containing protein</fullName>
    </recommendedName>
</protein>
<dbReference type="Proteomes" id="UP000663870">
    <property type="component" value="Unassembled WGS sequence"/>
</dbReference>
<keyword evidence="6" id="KW-1185">Reference proteome</keyword>
<name>A0A813QBZ0_9BILA</name>
<evidence type="ECO:0000313" key="4">
    <source>
        <dbReference type="EMBL" id="CAF0780181.1"/>
    </source>
</evidence>
<accession>A0A813QBZ0</accession>
<sequence>MSITIVFIPGYQSFVPSIKSTFLQAWCDKHHYRFITFNHDFLSSNSFVGTWFHHLLAILYEETSNENLILVGASLGAWLALLVRIRKEVDSSLRSRIRGILALGMSINGTEIWLNEIEPIENRSDRNYIYRRPSSYSSTGYYDIRVSMLLDSKEYLLPIECNSIELECNNCILIFMHGMLDFDVPYQRVIDFVSRLRIDKKGAIKIRLIHDGDHRLSRLEDLNEIKSCLNDLTDMSRNE</sequence>
<dbReference type="PANTHER" id="PTHR16138:SF7">
    <property type="entry name" value="PALMITOYL-PROTEIN THIOESTERASE ABHD10, MITOCHONDRIAL"/>
    <property type="match status" value="1"/>
</dbReference>
<dbReference type="EMBL" id="CAJNOL010000042">
    <property type="protein sequence ID" value="CAF0780181.1"/>
    <property type="molecule type" value="Genomic_DNA"/>
</dbReference>
<dbReference type="EMBL" id="CAJNOH010000019">
    <property type="protein sequence ID" value="CAF0764921.1"/>
    <property type="molecule type" value="Genomic_DNA"/>
</dbReference>
<dbReference type="GO" id="GO:0006508">
    <property type="term" value="P:proteolysis"/>
    <property type="evidence" value="ECO:0007669"/>
    <property type="project" value="InterPro"/>
</dbReference>
<feature type="domain" description="Peptidase S9 prolyl oligopeptidase catalytic" evidence="2">
    <location>
        <begin position="63"/>
        <end position="217"/>
    </location>
</feature>
<dbReference type="Gene3D" id="3.40.50.1820">
    <property type="entry name" value="alpha/beta hydrolase"/>
    <property type="match status" value="1"/>
</dbReference>
<comment type="caution">
    <text evidence="3">The sequence shown here is derived from an EMBL/GenBank/DDBJ whole genome shotgun (WGS) entry which is preliminary data.</text>
</comment>
<evidence type="ECO:0000256" key="1">
    <source>
        <dbReference type="ARBA" id="ARBA00022801"/>
    </source>
</evidence>
<dbReference type="Proteomes" id="UP000663854">
    <property type="component" value="Unassembled WGS sequence"/>
</dbReference>
<dbReference type="AlphaFoldDB" id="A0A813QBZ0"/>
<proteinExistence type="predicted"/>
<reference evidence="3" key="1">
    <citation type="submission" date="2021-02" db="EMBL/GenBank/DDBJ databases">
        <authorList>
            <person name="Nowell W R."/>
        </authorList>
    </citation>
    <scope>NUCLEOTIDE SEQUENCE</scope>
</reference>
<evidence type="ECO:0000313" key="5">
    <source>
        <dbReference type="Proteomes" id="UP000663854"/>
    </source>
</evidence>
<organism evidence="3 5">
    <name type="scientific">Rotaria sordida</name>
    <dbReference type="NCBI Taxonomy" id="392033"/>
    <lineage>
        <taxon>Eukaryota</taxon>
        <taxon>Metazoa</taxon>
        <taxon>Spiralia</taxon>
        <taxon>Gnathifera</taxon>
        <taxon>Rotifera</taxon>
        <taxon>Eurotatoria</taxon>
        <taxon>Bdelloidea</taxon>
        <taxon>Philodinida</taxon>
        <taxon>Philodinidae</taxon>
        <taxon>Rotaria</taxon>
    </lineage>
</organism>
<keyword evidence="1" id="KW-0378">Hydrolase</keyword>